<reference evidence="1" key="1">
    <citation type="submission" date="2020-05" db="EMBL/GenBank/DDBJ databases">
        <title>Mycena genomes resolve the evolution of fungal bioluminescence.</title>
        <authorList>
            <person name="Tsai I.J."/>
        </authorList>
    </citation>
    <scope>NUCLEOTIDE SEQUENCE</scope>
    <source>
        <strain evidence="1">171206Taipei</strain>
    </source>
</reference>
<dbReference type="InterPro" id="IPR002347">
    <property type="entry name" value="SDR_fam"/>
</dbReference>
<comment type="caution">
    <text evidence="1">The sequence shown here is derived from an EMBL/GenBank/DDBJ whole genome shotgun (WGS) entry which is preliminary data.</text>
</comment>
<evidence type="ECO:0000313" key="1">
    <source>
        <dbReference type="EMBL" id="KAF7290780.1"/>
    </source>
</evidence>
<accession>A0A8H6RZX1</accession>
<keyword evidence="2" id="KW-1185">Reference proteome</keyword>
<dbReference type="EMBL" id="JACAZF010000014">
    <property type="protein sequence ID" value="KAF7290780.1"/>
    <property type="molecule type" value="Genomic_DNA"/>
</dbReference>
<dbReference type="PANTHER" id="PTHR43431">
    <property type="entry name" value="OXIDOREDUCTASE, SHORT CHAIN DEHYDROGENASE/REDUCTASE FAMILY (AFU_ORTHOLOGUE AFUA_5G14000)"/>
    <property type="match status" value="1"/>
</dbReference>
<dbReference type="Proteomes" id="UP000636479">
    <property type="component" value="Unassembled WGS sequence"/>
</dbReference>
<protein>
    <recommendedName>
        <fullName evidence="3">NAD(P)-binding protein</fullName>
    </recommendedName>
</protein>
<name>A0A8H6RZX1_9AGAR</name>
<dbReference type="AlphaFoldDB" id="A0A8H6RZX1"/>
<gene>
    <name evidence="1" type="ORF">MIND_01318900</name>
</gene>
<evidence type="ECO:0008006" key="3">
    <source>
        <dbReference type="Google" id="ProtNLM"/>
    </source>
</evidence>
<sequence length="246" mass="26494">MALRPLFVVAGIGNASGTGSAAARAFAKAGYSVALIARNQSSLDACAQEINSRGGEAAPFCMPSYSSENFSDTFRLIESHFPASKYAFRAALFNIGYAVWKPFLETTPQEVEDSLNTNVAAAFAFSRETILKFKNNPLDEQQPTRGTLIFTGATASTRGSTTTSAFSASKSGLRSLSQSLAKEFGKDDIHVAHTIIDGLIQTGTAPQNETLKLDPASIAEAHLYLTRQAKSAWTWELDLRPASEKW</sequence>
<dbReference type="SUPFAM" id="SSF51735">
    <property type="entry name" value="NAD(P)-binding Rossmann-fold domains"/>
    <property type="match status" value="1"/>
</dbReference>
<dbReference type="InterPro" id="IPR036291">
    <property type="entry name" value="NAD(P)-bd_dom_sf"/>
</dbReference>
<proteinExistence type="predicted"/>
<dbReference type="Gene3D" id="3.40.50.720">
    <property type="entry name" value="NAD(P)-binding Rossmann-like Domain"/>
    <property type="match status" value="1"/>
</dbReference>
<dbReference type="RefSeq" id="XP_037214140.1">
    <property type="nucleotide sequence ID" value="XM_037369642.1"/>
</dbReference>
<dbReference type="GeneID" id="59352158"/>
<organism evidence="1 2">
    <name type="scientific">Mycena indigotica</name>
    <dbReference type="NCBI Taxonomy" id="2126181"/>
    <lineage>
        <taxon>Eukaryota</taxon>
        <taxon>Fungi</taxon>
        <taxon>Dikarya</taxon>
        <taxon>Basidiomycota</taxon>
        <taxon>Agaricomycotina</taxon>
        <taxon>Agaricomycetes</taxon>
        <taxon>Agaricomycetidae</taxon>
        <taxon>Agaricales</taxon>
        <taxon>Marasmiineae</taxon>
        <taxon>Mycenaceae</taxon>
        <taxon>Mycena</taxon>
    </lineage>
</organism>
<dbReference type="PRINTS" id="PR00081">
    <property type="entry name" value="GDHRDH"/>
</dbReference>
<dbReference type="PANTHER" id="PTHR43431:SF7">
    <property type="entry name" value="OXIDOREDUCTASE, SHORT CHAIN DEHYDROGENASE_REDUCTASE FAMILY (AFU_ORTHOLOGUE AFUA_5G14000)"/>
    <property type="match status" value="1"/>
</dbReference>
<evidence type="ECO:0000313" key="2">
    <source>
        <dbReference type="Proteomes" id="UP000636479"/>
    </source>
</evidence>
<dbReference type="Pfam" id="PF00106">
    <property type="entry name" value="adh_short"/>
    <property type="match status" value="1"/>
</dbReference>
<dbReference type="OrthoDB" id="5399006at2759"/>